<dbReference type="AlphaFoldDB" id="A0A7S0F224"/>
<reference evidence="1" key="1">
    <citation type="submission" date="2021-01" db="EMBL/GenBank/DDBJ databases">
        <authorList>
            <person name="Corre E."/>
            <person name="Pelletier E."/>
            <person name="Niang G."/>
            <person name="Scheremetjew M."/>
            <person name="Finn R."/>
            <person name="Kale V."/>
            <person name="Holt S."/>
            <person name="Cochrane G."/>
            <person name="Meng A."/>
            <person name="Brown T."/>
            <person name="Cohen L."/>
        </authorList>
    </citation>
    <scope>NUCLEOTIDE SEQUENCE</scope>
    <source>
        <strain evidence="1">CCMP325</strain>
    </source>
</reference>
<gene>
    <name evidence="1" type="ORF">HPHI1048_LOCUS19946</name>
</gene>
<organism evidence="1">
    <name type="scientific">Hanusia phi</name>
    <dbReference type="NCBI Taxonomy" id="3032"/>
    <lineage>
        <taxon>Eukaryota</taxon>
        <taxon>Cryptophyceae</taxon>
        <taxon>Pyrenomonadales</taxon>
        <taxon>Geminigeraceae</taxon>
        <taxon>Hanusia</taxon>
    </lineage>
</organism>
<protein>
    <submittedName>
        <fullName evidence="1">Uncharacterized protein</fullName>
    </submittedName>
</protein>
<dbReference type="EMBL" id="HBEO01029403">
    <property type="protein sequence ID" value="CAD8501554.1"/>
    <property type="molecule type" value="Transcribed_RNA"/>
</dbReference>
<name>A0A7S0F224_9CRYP</name>
<evidence type="ECO:0000313" key="1">
    <source>
        <dbReference type="EMBL" id="CAD8501554.1"/>
    </source>
</evidence>
<accession>A0A7S0F224</accession>
<sequence length="419" mass="46535">MVSGRDEVGKTRECGEKQEAATRIKGSRRRLMCSLLLFSLLLCCRTDVGMGWTVSGPALTKADCARSSLCRLRSMRSHRFSSLVERKSSTCFKKTRMSGQDDQEEDADDEKLQGLPIGFAIARRSFLGLILGGGFVAMAKIYGESELLQLDSLWRSMFPQEKRAVRQTLDPKFASELGDLIRTAAVDDLRVISADALGSRETEVASKASSFFRMSDGGQQARTILDQRGSLEALWSDEKMANLALYARIHTIGSKLPSPSNRKQYVDRVGRFVLQSSLLGNNFSASKYQVEDPVKDYAVWYEGLKELLRCYTARGYGICSIGERGTGMLDDVAWREDREASFTVFVSDLAVNDAAQALAGESINDLAEVILPTPVILEYLRAMGIQCDAESYYLSSVYTRNPADYRPDSLAIQINLAYK</sequence>
<proteinExistence type="predicted"/>